<dbReference type="AlphaFoldDB" id="W0I6M1"/>
<name>W0I6M1_9EURY</name>
<evidence type="ECO:0000313" key="1">
    <source>
        <dbReference type="EMBL" id="AHF80038.1"/>
    </source>
</evidence>
<dbReference type="GeneID" id="24907002"/>
<organism evidence="1 2">
    <name type="scientific">Thermococcus paralvinellae</name>
    <dbReference type="NCBI Taxonomy" id="582419"/>
    <lineage>
        <taxon>Archaea</taxon>
        <taxon>Methanobacteriati</taxon>
        <taxon>Methanobacteriota</taxon>
        <taxon>Thermococci</taxon>
        <taxon>Thermococcales</taxon>
        <taxon>Thermococcaceae</taxon>
        <taxon>Thermococcus</taxon>
    </lineage>
</organism>
<dbReference type="Pfam" id="PF03192">
    <property type="entry name" value="DUF257"/>
    <property type="match status" value="1"/>
</dbReference>
<reference evidence="1 2" key="1">
    <citation type="journal article" date="2014" name="Int. J. Syst. Evol. Microbiol.">
        <title>Thermococcus paralvinellae sp. nov. and Thermococcus cleftensis sp. nov. of hyperthermophilic heterotrophs from deep-sea hydrothermal vents.</title>
        <authorList>
            <person name="Hensley S.A."/>
            <person name="Jung J.H."/>
            <person name="Park C.S."/>
            <person name="Holden J.F."/>
        </authorList>
    </citation>
    <scope>NUCLEOTIDE SEQUENCE [LARGE SCALE GENOMIC DNA]</scope>
    <source>
        <strain evidence="1 2">ES1</strain>
    </source>
</reference>
<dbReference type="HOGENOM" id="CLU_102063_0_0_2"/>
<keyword evidence="2" id="KW-1185">Reference proteome</keyword>
<dbReference type="Proteomes" id="UP000019027">
    <property type="component" value="Chromosome"/>
</dbReference>
<evidence type="ECO:0000313" key="2">
    <source>
        <dbReference type="Proteomes" id="UP000019027"/>
    </source>
</evidence>
<dbReference type="EMBL" id="CP006965">
    <property type="protein sequence ID" value="AHF80038.1"/>
    <property type="molecule type" value="Genomic_DNA"/>
</dbReference>
<protein>
    <recommendedName>
        <fullName evidence="3">KaiC-like domain-containing protein</fullName>
    </recommendedName>
</protein>
<dbReference type="Gene3D" id="3.40.50.11570">
    <property type="entry name" value="Protein of unknown function DUF257"/>
    <property type="match status" value="1"/>
</dbReference>
<sequence>MSERFESSIFDYAKTIQRGEILLVEYTSNEPIHLIFYIFLKYLKQSNIPFVIIDAVDQLHVFKAHLELVGIDTSIIDEAQVIKLGGVLHTGNIIRRVDLEEDLPIWRQHYIETFRKIQEEKGYVMRIVIGTEKLLKLYERNPLETGNFFGMVVRPFLGDKNTTGVIFLNTSLLDKKTVLEWTEIASRVFDVELKEGEITLRITKSVDFSEYGREIKVKAQELQEYLAR</sequence>
<dbReference type="KEGG" id="ths:TES1_0650"/>
<dbReference type="InterPro" id="IPR005489">
    <property type="entry name" value="DUF257"/>
</dbReference>
<proteinExistence type="predicted"/>
<dbReference type="OrthoDB" id="97676at2157"/>
<gene>
    <name evidence="1" type="ORF">TES1_0650</name>
</gene>
<accession>W0I6M1</accession>
<evidence type="ECO:0008006" key="3">
    <source>
        <dbReference type="Google" id="ProtNLM"/>
    </source>
</evidence>
<dbReference type="RefSeq" id="WP_042680200.1">
    <property type="nucleotide sequence ID" value="NZ_CP006965.1"/>
</dbReference>